<sequence length="294" mass="33275">MKISQVEMFIHTSQTGSIAEAARKLNKSRTTVSAALSALEDDLGVALLTRSGNKVELTEIGEAIANDCERLLLISKDIQDKCHQHLNGVEPILRIARDDALPETLWRQLILEMSERFPNTSISIYVAPPPELEQMVQENIVDVAYSLLTDDHRISQVAQNKLGQIRMMSVAHKDHPLGLLRQVKRTDMERYTEIALAYIDDESLKAFTPRASNFIALPFFEHLRDAVLDNTGWAYVPALLINEHLREGTIKVLKYNQAMSWQPYGEIMKSDARRGAVIQWLSDELADYLLEANH</sequence>
<organism evidence="6 7">
    <name type="scientific">Photobacterium atrarenae</name>
    <dbReference type="NCBI Taxonomy" id="865757"/>
    <lineage>
        <taxon>Bacteria</taxon>
        <taxon>Pseudomonadati</taxon>
        <taxon>Pseudomonadota</taxon>
        <taxon>Gammaproteobacteria</taxon>
        <taxon>Vibrionales</taxon>
        <taxon>Vibrionaceae</taxon>
        <taxon>Photobacterium</taxon>
    </lineage>
</organism>
<evidence type="ECO:0000256" key="4">
    <source>
        <dbReference type="ARBA" id="ARBA00023163"/>
    </source>
</evidence>
<dbReference type="InterPro" id="IPR036390">
    <property type="entry name" value="WH_DNA-bd_sf"/>
</dbReference>
<keyword evidence="7" id="KW-1185">Reference proteome</keyword>
<dbReference type="InterPro" id="IPR036388">
    <property type="entry name" value="WH-like_DNA-bd_sf"/>
</dbReference>
<dbReference type="Proteomes" id="UP001057998">
    <property type="component" value="Chromosome 1"/>
</dbReference>
<dbReference type="RefSeq" id="WP_255387885.1">
    <property type="nucleotide sequence ID" value="NZ_CP101508.1"/>
</dbReference>
<dbReference type="EMBL" id="CP101508">
    <property type="protein sequence ID" value="UTV26675.1"/>
    <property type="molecule type" value="Genomic_DNA"/>
</dbReference>
<feature type="domain" description="HTH lysR-type" evidence="5">
    <location>
        <begin position="1"/>
        <end position="58"/>
    </location>
</feature>
<proteinExistence type="inferred from homology"/>
<gene>
    <name evidence="6" type="ORF">NNL38_09895</name>
</gene>
<dbReference type="InterPro" id="IPR000847">
    <property type="entry name" value="LysR_HTH_N"/>
</dbReference>
<comment type="similarity">
    <text evidence="1">Belongs to the LysR transcriptional regulatory family.</text>
</comment>
<evidence type="ECO:0000256" key="3">
    <source>
        <dbReference type="ARBA" id="ARBA00023125"/>
    </source>
</evidence>
<protein>
    <submittedName>
        <fullName evidence="6">LysR family transcriptional regulator</fullName>
    </submittedName>
</protein>
<dbReference type="PANTHER" id="PTHR30126:SF22">
    <property type="entry name" value="HTH-TYPE TRANSCRIPTIONAL REGULATOR YHAJ-RELATED"/>
    <property type="match status" value="1"/>
</dbReference>
<name>A0ABY5GBU8_9GAMM</name>
<accession>A0ABY5GBU8</accession>
<dbReference type="PANTHER" id="PTHR30126">
    <property type="entry name" value="HTH-TYPE TRANSCRIPTIONAL REGULATOR"/>
    <property type="match status" value="1"/>
</dbReference>
<dbReference type="SUPFAM" id="SSF46785">
    <property type="entry name" value="Winged helix' DNA-binding domain"/>
    <property type="match status" value="1"/>
</dbReference>
<keyword evidence="3" id="KW-0238">DNA-binding</keyword>
<evidence type="ECO:0000313" key="6">
    <source>
        <dbReference type="EMBL" id="UTV26675.1"/>
    </source>
</evidence>
<dbReference type="Pfam" id="PF00126">
    <property type="entry name" value="HTH_1"/>
    <property type="match status" value="1"/>
</dbReference>
<evidence type="ECO:0000256" key="1">
    <source>
        <dbReference type="ARBA" id="ARBA00009437"/>
    </source>
</evidence>
<dbReference type="Gene3D" id="3.40.190.290">
    <property type="match status" value="1"/>
</dbReference>
<evidence type="ECO:0000259" key="5">
    <source>
        <dbReference type="PROSITE" id="PS50931"/>
    </source>
</evidence>
<dbReference type="PROSITE" id="PS50931">
    <property type="entry name" value="HTH_LYSR"/>
    <property type="match status" value="1"/>
</dbReference>
<dbReference type="InterPro" id="IPR005119">
    <property type="entry name" value="LysR_subst-bd"/>
</dbReference>
<evidence type="ECO:0000313" key="7">
    <source>
        <dbReference type="Proteomes" id="UP001057998"/>
    </source>
</evidence>
<keyword evidence="2" id="KW-0805">Transcription regulation</keyword>
<evidence type="ECO:0000256" key="2">
    <source>
        <dbReference type="ARBA" id="ARBA00023015"/>
    </source>
</evidence>
<dbReference type="Pfam" id="PF03466">
    <property type="entry name" value="LysR_substrate"/>
    <property type="match status" value="1"/>
</dbReference>
<dbReference type="SUPFAM" id="SSF53850">
    <property type="entry name" value="Periplasmic binding protein-like II"/>
    <property type="match status" value="1"/>
</dbReference>
<dbReference type="CDD" id="cd05466">
    <property type="entry name" value="PBP2_LTTR_substrate"/>
    <property type="match status" value="1"/>
</dbReference>
<dbReference type="Gene3D" id="1.10.10.10">
    <property type="entry name" value="Winged helix-like DNA-binding domain superfamily/Winged helix DNA-binding domain"/>
    <property type="match status" value="1"/>
</dbReference>
<reference evidence="6" key="1">
    <citation type="submission" date="2022-07" db="EMBL/GenBank/DDBJ databases">
        <title>Genome sequencing of Photobacterium atrarenae GJH2-4.</title>
        <authorList>
            <person name="Park S.-J."/>
        </authorList>
    </citation>
    <scope>NUCLEOTIDE SEQUENCE</scope>
    <source>
        <strain evidence="6">GJH2-4</strain>
    </source>
</reference>
<keyword evidence="4" id="KW-0804">Transcription</keyword>